<accession>A0A0F9J4S0</accession>
<dbReference type="EMBL" id="LAZR01012325">
    <property type="protein sequence ID" value="KKM27414.1"/>
    <property type="molecule type" value="Genomic_DNA"/>
</dbReference>
<organism evidence="1">
    <name type="scientific">marine sediment metagenome</name>
    <dbReference type="NCBI Taxonomy" id="412755"/>
    <lineage>
        <taxon>unclassified sequences</taxon>
        <taxon>metagenomes</taxon>
        <taxon>ecological metagenomes</taxon>
    </lineage>
</organism>
<proteinExistence type="predicted"/>
<dbReference type="AlphaFoldDB" id="A0A0F9J4S0"/>
<evidence type="ECO:0000313" key="1">
    <source>
        <dbReference type="EMBL" id="KKM27414.1"/>
    </source>
</evidence>
<feature type="non-terminal residue" evidence="1">
    <location>
        <position position="23"/>
    </location>
</feature>
<gene>
    <name evidence="1" type="ORF">LCGC14_1574880</name>
</gene>
<protein>
    <submittedName>
        <fullName evidence="1">Uncharacterized protein</fullName>
    </submittedName>
</protein>
<reference evidence="1" key="1">
    <citation type="journal article" date="2015" name="Nature">
        <title>Complex archaea that bridge the gap between prokaryotes and eukaryotes.</title>
        <authorList>
            <person name="Spang A."/>
            <person name="Saw J.H."/>
            <person name="Jorgensen S.L."/>
            <person name="Zaremba-Niedzwiedzka K."/>
            <person name="Martijn J."/>
            <person name="Lind A.E."/>
            <person name="van Eijk R."/>
            <person name="Schleper C."/>
            <person name="Guy L."/>
            <person name="Ettema T.J."/>
        </authorList>
    </citation>
    <scope>NUCLEOTIDE SEQUENCE</scope>
</reference>
<sequence>MNWIEGEMEGQELDKRILQVTRE</sequence>
<comment type="caution">
    <text evidence="1">The sequence shown here is derived from an EMBL/GenBank/DDBJ whole genome shotgun (WGS) entry which is preliminary data.</text>
</comment>
<name>A0A0F9J4S0_9ZZZZ</name>